<dbReference type="EMBL" id="CAXJRC010000042">
    <property type="protein sequence ID" value="CAL2107861.1"/>
    <property type="molecule type" value="Genomic_DNA"/>
</dbReference>
<keyword evidence="3" id="KW-1185">Reference proteome</keyword>
<comment type="caution">
    <text evidence="2">The sequence shown here is derived from an EMBL/GenBank/DDBJ whole genome shotgun (WGS) entry which is preliminary data.</text>
</comment>
<reference evidence="2 3" key="1">
    <citation type="submission" date="2024-05" db="EMBL/GenBank/DDBJ databases">
        <authorList>
            <person name="Duchaud E."/>
        </authorList>
    </citation>
    <scope>NUCLEOTIDE SEQUENCE [LARGE SCALE GENOMIC DNA]</scope>
    <source>
        <strain evidence="2">Ena-SAMPLE-TAB-13-05-2024-13:56:06:370-140305</strain>
    </source>
</reference>
<evidence type="ECO:0000313" key="3">
    <source>
        <dbReference type="Proteomes" id="UP001497602"/>
    </source>
</evidence>
<dbReference type="RefSeq" id="WP_348739456.1">
    <property type="nucleotide sequence ID" value="NZ_CAXJRC010000042.1"/>
</dbReference>
<proteinExistence type="predicted"/>
<sequence length="277" mass="30564">MKKLKTLVALLFVSSMLAQSPWTKKKNEAYLQLSFTTISNYDELFGNPDYATERKITDNTLQVYAEYGITDKTTLFGNIPLKMVKSGDLVTQSLLPFTTASSETSLGNIQLGVKHNFYNKKWLLSGQLGIEANTSSYKNASGLRTGYDAWTFTPLFLVGRGFNNWYIQAFTGFDVRTNDYSSNYKLGGEVGYKAIDWLWIAGFLDGVASLKNGDRVDTIANRLTGLYVNNQSYAAFGLKLIGEINKSFGANVGLGGALGGRNVAKKPAISFGLYYKL</sequence>
<keyword evidence="1" id="KW-0732">Signal</keyword>
<evidence type="ECO:0000313" key="2">
    <source>
        <dbReference type="EMBL" id="CAL2107861.1"/>
    </source>
</evidence>
<organism evidence="2 3">
    <name type="scientific">Tenacibaculum vairaonense</name>
    <dbReference type="NCBI Taxonomy" id="3137860"/>
    <lineage>
        <taxon>Bacteria</taxon>
        <taxon>Pseudomonadati</taxon>
        <taxon>Bacteroidota</taxon>
        <taxon>Flavobacteriia</taxon>
        <taxon>Flavobacteriales</taxon>
        <taxon>Flavobacteriaceae</taxon>
        <taxon>Tenacibaculum</taxon>
    </lineage>
</organism>
<protein>
    <submittedName>
        <fullName evidence="2">Protein XagA</fullName>
    </submittedName>
</protein>
<evidence type="ECO:0000256" key="1">
    <source>
        <dbReference type="SAM" id="SignalP"/>
    </source>
</evidence>
<dbReference type="Proteomes" id="UP001497602">
    <property type="component" value="Unassembled WGS sequence"/>
</dbReference>
<accession>A0ABM9PQ26</accession>
<feature type="chain" id="PRO_5046335859" evidence="1">
    <location>
        <begin position="19"/>
        <end position="277"/>
    </location>
</feature>
<feature type="signal peptide" evidence="1">
    <location>
        <begin position="1"/>
        <end position="18"/>
    </location>
</feature>
<gene>
    <name evidence="2" type="ORF">T190115A13A_50103</name>
</gene>
<name>A0ABM9PQ26_9FLAO</name>